<accession>A0ABN2LTN5</accession>
<name>A0ABN2LTN5_9MICO</name>
<dbReference type="RefSeq" id="WP_344292767.1">
    <property type="nucleotide sequence ID" value="NZ_BAAANJ010000001.1"/>
</dbReference>
<keyword evidence="1" id="KW-1133">Transmembrane helix</keyword>
<feature type="transmembrane region" description="Helical" evidence="1">
    <location>
        <begin position="39"/>
        <end position="66"/>
    </location>
</feature>
<evidence type="ECO:0000313" key="3">
    <source>
        <dbReference type="Proteomes" id="UP001500002"/>
    </source>
</evidence>
<feature type="transmembrane region" description="Helical" evidence="1">
    <location>
        <begin position="87"/>
        <end position="117"/>
    </location>
</feature>
<proteinExistence type="predicted"/>
<gene>
    <name evidence="2" type="ORF">GCM10009749_03420</name>
</gene>
<sequence>MSSAGDEFGTWDASGLNRFDETVGAPPAPAPYDPLRLCVFATIALITCVFGPITLAVFAGIAIAGYAKARRAGLLRSKCKLGDTRNVLAYLIVLEVLALVAVPFWVMLWAGAFAGIWS</sequence>
<organism evidence="2 3">
    <name type="scientific">Agromyces neolithicus</name>
    <dbReference type="NCBI Taxonomy" id="269420"/>
    <lineage>
        <taxon>Bacteria</taxon>
        <taxon>Bacillati</taxon>
        <taxon>Actinomycetota</taxon>
        <taxon>Actinomycetes</taxon>
        <taxon>Micrococcales</taxon>
        <taxon>Microbacteriaceae</taxon>
        <taxon>Agromyces</taxon>
    </lineage>
</organism>
<evidence type="ECO:0000313" key="2">
    <source>
        <dbReference type="EMBL" id="GAA1798994.1"/>
    </source>
</evidence>
<keyword evidence="3" id="KW-1185">Reference proteome</keyword>
<evidence type="ECO:0008006" key="4">
    <source>
        <dbReference type="Google" id="ProtNLM"/>
    </source>
</evidence>
<keyword evidence="1" id="KW-0472">Membrane</keyword>
<protein>
    <recommendedName>
        <fullName evidence="4">DUF4190 domain-containing protein</fullName>
    </recommendedName>
</protein>
<dbReference type="EMBL" id="BAAANJ010000001">
    <property type="protein sequence ID" value="GAA1798994.1"/>
    <property type="molecule type" value="Genomic_DNA"/>
</dbReference>
<comment type="caution">
    <text evidence="2">The sequence shown here is derived from an EMBL/GenBank/DDBJ whole genome shotgun (WGS) entry which is preliminary data.</text>
</comment>
<dbReference type="Proteomes" id="UP001500002">
    <property type="component" value="Unassembled WGS sequence"/>
</dbReference>
<evidence type="ECO:0000256" key="1">
    <source>
        <dbReference type="SAM" id="Phobius"/>
    </source>
</evidence>
<keyword evidence="1" id="KW-0812">Transmembrane</keyword>
<reference evidence="2 3" key="1">
    <citation type="journal article" date="2019" name="Int. J. Syst. Evol. Microbiol.">
        <title>The Global Catalogue of Microorganisms (GCM) 10K type strain sequencing project: providing services to taxonomists for standard genome sequencing and annotation.</title>
        <authorList>
            <consortium name="The Broad Institute Genomics Platform"/>
            <consortium name="The Broad Institute Genome Sequencing Center for Infectious Disease"/>
            <person name="Wu L."/>
            <person name="Ma J."/>
        </authorList>
    </citation>
    <scope>NUCLEOTIDE SEQUENCE [LARGE SCALE GENOMIC DNA]</scope>
    <source>
        <strain evidence="2 3">JCM 14322</strain>
    </source>
</reference>